<dbReference type="EMBL" id="BAWF01000066">
    <property type="protein sequence ID" value="GAF49039.1"/>
    <property type="molecule type" value="Genomic_DNA"/>
</dbReference>
<dbReference type="PANTHER" id="PTHR30143">
    <property type="entry name" value="ACID HYDRATASE"/>
    <property type="match status" value="1"/>
</dbReference>
<dbReference type="InterPro" id="IPR036663">
    <property type="entry name" value="Fumarylacetoacetase_C_sf"/>
</dbReference>
<name>X0PZE9_RHOWR</name>
<dbReference type="Gene3D" id="3.90.850.10">
    <property type="entry name" value="Fumarylacetoacetase-like, C-terminal domain"/>
    <property type="match status" value="1"/>
</dbReference>
<dbReference type="GO" id="GO:0005737">
    <property type="term" value="C:cytoplasm"/>
    <property type="evidence" value="ECO:0007669"/>
    <property type="project" value="TreeGrafter"/>
</dbReference>
<dbReference type="SUPFAM" id="SSF56529">
    <property type="entry name" value="FAH"/>
    <property type="match status" value="1"/>
</dbReference>
<reference evidence="1 2" key="1">
    <citation type="submission" date="2014-02" db="EMBL/GenBank/DDBJ databases">
        <title>Whole genome shotgun sequence of Rhodococcus wratislaviensis NBRC 100605.</title>
        <authorList>
            <person name="Hosoyama A."/>
            <person name="Tsuchikane K."/>
            <person name="Yoshida I."/>
            <person name="Ohji S."/>
            <person name="Ichikawa N."/>
            <person name="Yamazoe A."/>
            <person name="Fujita N."/>
        </authorList>
    </citation>
    <scope>NUCLEOTIDE SEQUENCE [LARGE SCALE GENOMIC DNA]</scope>
    <source>
        <strain evidence="1 2">NBRC 100605</strain>
    </source>
</reference>
<dbReference type="OrthoDB" id="9792137at2"/>
<sequence length="270" mass="29043">MQSESYTPVHDQTGRRRDLVTLAQRLEDARVRQMPVEVSATDQAIDQDTAYLVQRMGRTLRTDSGDRLTGYKIGLTSPTAQNQFSAQEPIRGYLLADPITSREKVALTGLLEPKLEVEIAFLFNDTVEGATVTPKEILAATQEIALSLEIVDSRWAGGARNLGMLIADNANAARVVLGPRVAPTDVQLSSIEVELTAGTSSQTGRGTNVMGSPVEALVWLAAHLARHGERIEAGQVVMSGTLTAPIRVSPGQDITADFGPLGRLHTTFDA</sequence>
<gene>
    <name evidence="1" type="ORF">RW1_066_00050</name>
</gene>
<protein>
    <submittedName>
        <fullName evidence="1">Putative 2-hydroxypenta-2,4-dienoate hydratase</fullName>
    </submittedName>
</protein>
<proteinExistence type="predicted"/>
<evidence type="ECO:0000313" key="2">
    <source>
        <dbReference type="Proteomes" id="UP000019491"/>
    </source>
</evidence>
<evidence type="ECO:0000313" key="1">
    <source>
        <dbReference type="EMBL" id="GAF49039.1"/>
    </source>
</evidence>
<dbReference type="GO" id="GO:0008684">
    <property type="term" value="F:2-oxopent-4-enoate hydratase activity"/>
    <property type="evidence" value="ECO:0007669"/>
    <property type="project" value="TreeGrafter"/>
</dbReference>
<dbReference type="Proteomes" id="UP000019491">
    <property type="component" value="Unassembled WGS sequence"/>
</dbReference>
<keyword evidence="2" id="KW-1185">Reference proteome</keyword>
<dbReference type="InterPro" id="IPR050772">
    <property type="entry name" value="Hydratase-Decarb/MhpD_sf"/>
</dbReference>
<dbReference type="PANTHER" id="PTHR30143:SF0">
    <property type="entry name" value="2-KETO-4-PENTENOATE HYDRATASE"/>
    <property type="match status" value="1"/>
</dbReference>
<accession>X0PZE9</accession>
<comment type="caution">
    <text evidence="1">The sequence shown here is derived from an EMBL/GenBank/DDBJ whole genome shotgun (WGS) entry which is preliminary data.</text>
</comment>
<dbReference type="RefSeq" id="WP_156046744.1">
    <property type="nucleotide sequence ID" value="NZ_BAWF01000066.1"/>
</dbReference>
<dbReference type="AlphaFoldDB" id="X0PZE9"/>
<organism evidence="1 2">
    <name type="scientific">Rhodococcus wratislaviensis NBRC 100605</name>
    <dbReference type="NCBI Taxonomy" id="1219028"/>
    <lineage>
        <taxon>Bacteria</taxon>
        <taxon>Bacillati</taxon>
        <taxon>Actinomycetota</taxon>
        <taxon>Actinomycetes</taxon>
        <taxon>Mycobacteriales</taxon>
        <taxon>Nocardiaceae</taxon>
        <taxon>Rhodococcus</taxon>
    </lineage>
</organism>